<dbReference type="InterPro" id="IPR002656">
    <property type="entry name" value="Acyl_transf_3_dom"/>
</dbReference>
<sequence>MDRRLYHLDFLRAFALFVGVFYRSAHADAGSGDFDFVREASGAFRMACFFLISGYFSVALIERKGTLPFLKSRVVMLTVPALVCVVLLAPFTAQWMTAYYSEAGASKDFKMFWMYHAWFLFSLLAYTLILGYIVQASKWCIGWLSRFMPEKMAIFVFYALVIVVCGLSYKVILPSFMWEIPYIHLVGLFVLVSVQHFPFFLLGVLMFLWKDIYDLFNRGYLRWGAAMLACIAGYIGLKFVAGSGLLSGGEAQVFEVFFTIYKYVMATLISVFLCAFSARFLDKDFAVVRVMTQSAYTVYVVHFLFVALLLMVLQRAGMSMDLRMLTAAVATCFAGVAVHFILVKRFKLTALLFNGRLDYGSRQQADPAQVKPVSA</sequence>
<organism evidence="3 4">
    <name type="scientific">Microbulbifer agarilyticus</name>
    <dbReference type="NCBI Taxonomy" id="260552"/>
    <lineage>
        <taxon>Bacteria</taxon>
        <taxon>Pseudomonadati</taxon>
        <taxon>Pseudomonadota</taxon>
        <taxon>Gammaproteobacteria</taxon>
        <taxon>Cellvibrionales</taxon>
        <taxon>Microbulbiferaceae</taxon>
        <taxon>Microbulbifer</taxon>
    </lineage>
</organism>
<feature type="transmembrane region" description="Helical" evidence="1">
    <location>
        <begin position="74"/>
        <end position="93"/>
    </location>
</feature>
<dbReference type="Pfam" id="PF01757">
    <property type="entry name" value="Acyl_transf_3"/>
    <property type="match status" value="1"/>
</dbReference>
<feature type="transmembrane region" description="Helical" evidence="1">
    <location>
        <begin position="43"/>
        <end position="62"/>
    </location>
</feature>
<feature type="transmembrane region" description="Helical" evidence="1">
    <location>
        <begin position="155"/>
        <end position="176"/>
    </location>
</feature>
<evidence type="ECO:0000256" key="1">
    <source>
        <dbReference type="SAM" id="Phobius"/>
    </source>
</evidence>
<evidence type="ECO:0000259" key="2">
    <source>
        <dbReference type="Pfam" id="PF01757"/>
    </source>
</evidence>
<dbReference type="AlphaFoldDB" id="A0A1Q2M727"/>
<feature type="transmembrane region" description="Helical" evidence="1">
    <location>
        <begin position="220"/>
        <end position="240"/>
    </location>
</feature>
<accession>A0A1Q2M727</accession>
<reference evidence="3" key="1">
    <citation type="submission" date="2017-02" db="EMBL/GenBank/DDBJ databases">
        <title>Genome of Microbulbifer agarilyticus GP101.</title>
        <authorList>
            <person name="Jung J."/>
            <person name="Bae S.S."/>
            <person name="Baek K."/>
        </authorList>
    </citation>
    <scope>NUCLEOTIDE SEQUENCE [LARGE SCALE GENOMIC DNA]</scope>
    <source>
        <strain evidence="3">GP101</strain>
    </source>
</reference>
<feature type="transmembrane region" description="Helical" evidence="1">
    <location>
        <begin position="113"/>
        <end position="134"/>
    </location>
</feature>
<feature type="domain" description="Acyltransferase 3" evidence="2">
    <location>
        <begin position="7"/>
        <end position="342"/>
    </location>
</feature>
<dbReference type="InterPro" id="IPR050623">
    <property type="entry name" value="Glucan_succinyl_AcylTrfase"/>
</dbReference>
<dbReference type="GO" id="GO:0016747">
    <property type="term" value="F:acyltransferase activity, transferring groups other than amino-acyl groups"/>
    <property type="evidence" value="ECO:0007669"/>
    <property type="project" value="InterPro"/>
</dbReference>
<dbReference type="Proteomes" id="UP000188219">
    <property type="component" value="Chromosome"/>
</dbReference>
<dbReference type="PANTHER" id="PTHR36927:SF1">
    <property type="entry name" value="MDO-LIKE PROTEIN"/>
    <property type="match status" value="1"/>
</dbReference>
<evidence type="ECO:0000313" key="4">
    <source>
        <dbReference type="Proteomes" id="UP000188219"/>
    </source>
</evidence>
<feature type="transmembrane region" description="Helical" evidence="1">
    <location>
        <begin position="293"/>
        <end position="313"/>
    </location>
</feature>
<keyword evidence="4" id="KW-1185">Reference proteome</keyword>
<dbReference type="KEGG" id="maga:Mag101_13560"/>
<dbReference type="EMBL" id="CP019650">
    <property type="protein sequence ID" value="AQQ68543.1"/>
    <property type="molecule type" value="Genomic_DNA"/>
</dbReference>
<dbReference type="STRING" id="260552.Mag101_13560"/>
<keyword evidence="1" id="KW-0472">Membrane</keyword>
<feature type="transmembrane region" description="Helical" evidence="1">
    <location>
        <begin position="260"/>
        <end position="281"/>
    </location>
</feature>
<proteinExistence type="predicted"/>
<keyword evidence="1" id="KW-1133">Transmembrane helix</keyword>
<keyword evidence="1" id="KW-0812">Transmembrane</keyword>
<evidence type="ECO:0000313" key="3">
    <source>
        <dbReference type="EMBL" id="AQQ68543.1"/>
    </source>
</evidence>
<dbReference type="RefSeq" id="WP_077406026.1">
    <property type="nucleotide sequence ID" value="NZ_CP019650.1"/>
</dbReference>
<protein>
    <recommendedName>
        <fullName evidence="2">Acyltransferase 3 domain-containing protein</fullName>
    </recommendedName>
</protein>
<feature type="transmembrane region" description="Helical" evidence="1">
    <location>
        <begin position="182"/>
        <end position="208"/>
    </location>
</feature>
<feature type="transmembrane region" description="Helical" evidence="1">
    <location>
        <begin position="325"/>
        <end position="343"/>
    </location>
</feature>
<dbReference type="OrthoDB" id="341887at2"/>
<name>A0A1Q2M727_9GAMM</name>
<gene>
    <name evidence="3" type="ORF">Mag101_13560</name>
</gene>
<dbReference type="PANTHER" id="PTHR36927">
    <property type="entry name" value="BLR4337 PROTEIN"/>
    <property type="match status" value="1"/>
</dbReference>